<dbReference type="Proteomes" id="UP000789570">
    <property type="component" value="Unassembled WGS sequence"/>
</dbReference>
<sequence>TVDFGESNTCMLIGPSGCEKTACKLGSTRIVSDKLDNKYLEDKYRDSVNIFQKLDKETNESLTELANYEQEDIDWKKERDTQFLNKRKLQWQFL</sequence>
<dbReference type="EMBL" id="CAJVPQ010027198">
    <property type="protein sequence ID" value="CAG8770605.1"/>
    <property type="molecule type" value="Genomic_DNA"/>
</dbReference>
<feature type="non-terminal residue" evidence="1">
    <location>
        <position position="1"/>
    </location>
</feature>
<evidence type="ECO:0000313" key="1">
    <source>
        <dbReference type="EMBL" id="CAG8770605.1"/>
    </source>
</evidence>
<dbReference type="AlphaFoldDB" id="A0A9N9J9Y5"/>
<feature type="non-terminal residue" evidence="1">
    <location>
        <position position="94"/>
    </location>
</feature>
<gene>
    <name evidence="1" type="ORF">FCALED_LOCUS17517</name>
</gene>
<comment type="caution">
    <text evidence="1">The sequence shown here is derived from an EMBL/GenBank/DDBJ whole genome shotgun (WGS) entry which is preliminary data.</text>
</comment>
<keyword evidence="2" id="KW-1185">Reference proteome</keyword>
<organism evidence="1 2">
    <name type="scientific">Funneliformis caledonium</name>
    <dbReference type="NCBI Taxonomy" id="1117310"/>
    <lineage>
        <taxon>Eukaryota</taxon>
        <taxon>Fungi</taxon>
        <taxon>Fungi incertae sedis</taxon>
        <taxon>Mucoromycota</taxon>
        <taxon>Glomeromycotina</taxon>
        <taxon>Glomeromycetes</taxon>
        <taxon>Glomerales</taxon>
        <taxon>Glomeraceae</taxon>
        <taxon>Funneliformis</taxon>
    </lineage>
</organism>
<dbReference type="OrthoDB" id="343623at2759"/>
<evidence type="ECO:0000313" key="2">
    <source>
        <dbReference type="Proteomes" id="UP000789570"/>
    </source>
</evidence>
<name>A0A9N9J9Y5_9GLOM</name>
<accession>A0A9N9J9Y5</accession>
<proteinExistence type="predicted"/>
<reference evidence="1" key="1">
    <citation type="submission" date="2021-06" db="EMBL/GenBank/DDBJ databases">
        <authorList>
            <person name="Kallberg Y."/>
            <person name="Tangrot J."/>
            <person name="Rosling A."/>
        </authorList>
    </citation>
    <scope>NUCLEOTIDE SEQUENCE</scope>
    <source>
        <strain evidence="1">UK204</strain>
    </source>
</reference>
<protein>
    <submittedName>
        <fullName evidence="1">16923_t:CDS:1</fullName>
    </submittedName>
</protein>